<dbReference type="SUPFAM" id="SSF118310">
    <property type="entry name" value="AN1-like Zinc finger"/>
    <property type="match status" value="2"/>
</dbReference>
<dbReference type="GeneID" id="68120488"/>
<keyword evidence="2" id="KW-0677">Repeat</keyword>
<dbReference type="RefSeq" id="XP_044565503.1">
    <property type="nucleotide sequence ID" value="XM_044703885.1"/>
</dbReference>
<proteinExistence type="predicted"/>
<protein>
    <recommendedName>
        <fullName evidence="7">AN1-type domain-containing protein</fullName>
    </recommendedName>
</protein>
<evidence type="ECO:0000256" key="2">
    <source>
        <dbReference type="ARBA" id="ARBA00022737"/>
    </source>
</evidence>
<keyword evidence="4" id="KW-0862">Zinc</keyword>
<dbReference type="InterPro" id="IPR057357">
    <property type="entry name" value="Znf-C2H2_ZFAND2A/B"/>
</dbReference>
<dbReference type="AlphaFoldDB" id="A0A6A5C4J2"/>
<accession>A0A6A5C4J2</accession>
<dbReference type="Pfam" id="PF01428">
    <property type="entry name" value="zf-AN1"/>
    <property type="match status" value="1"/>
</dbReference>
<evidence type="ECO:0000259" key="7">
    <source>
        <dbReference type="PROSITE" id="PS51039"/>
    </source>
</evidence>
<sequence>MTEFYDLGKHCCVETCRQKDFLPFHCPHCKQYTCSKHRECSSHQCPAFNIETELKKSEIPQCPLCGVFVSKQFPLEDNNLVINRHIERGCQVEKRKDDNCSFGGCNEFQMCKCSHCNKSYCSFHRHAEDHHCTHLKKKIVQQERKQVVQTSTTYQLKTDELSQSNNELLRKLHNENQAEKNKHSTSKMSPSASKPTTPNSSLPSSFVIPLKNKHLDDADAVKTTVYITLDSKGLPMKLSRLWSVGKALDLIADYGKIKNNNHKLPQDSDDRLHLYKLSNGQANALPISKRIEEVLSNGDVIILDSQRNTQVEPNKLLNLIPIHPCAKEEVSFIEKLTRNYKQIFSQ</sequence>
<evidence type="ECO:0000256" key="4">
    <source>
        <dbReference type="ARBA" id="ARBA00022833"/>
    </source>
</evidence>
<dbReference type="VEuPathDB" id="AmoebaDB:NF0111720"/>
<dbReference type="VEuPathDB" id="AmoebaDB:NfTy_036600"/>
<name>A0A6A5C4J2_NAEFO</name>
<evidence type="ECO:0000256" key="5">
    <source>
        <dbReference type="PROSITE-ProRule" id="PRU00449"/>
    </source>
</evidence>
<reference evidence="8 9" key="1">
    <citation type="journal article" date="2019" name="Sci. Rep.">
        <title>Nanopore sequencing improves the draft genome of the human pathogenic amoeba Naegleria fowleri.</title>
        <authorList>
            <person name="Liechti N."/>
            <person name="Schurch N."/>
            <person name="Bruggmann R."/>
            <person name="Wittwer M."/>
        </authorList>
    </citation>
    <scope>NUCLEOTIDE SEQUENCE [LARGE SCALE GENOMIC DNA]</scope>
    <source>
        <strain evidence="8 9">ATCC 30894</strain>
    </source>
</reference>
<dbReference type="OrthoDB" id="431929at2759"/>
<dbReference type="VEuPathDB" id="AmoebaDB:FDP41_013273"/>
<dbReference type="InterPro" id="IPR000058">
    <property type="entry name" value="Znf_AN1"/>
</dbReference>
<dbReference type="EMBL" id="VFQX01000017">
    <property type="protein sequence ID" value="KAF0980790.1"/>
    <property type="molecule type" value="Genomic_DNA"/>
</dbReference>
<evidence type="ECO:0000256" key="1">
    <source>
        <dbReference type="ARBA" id="ARBA00022723"/>
    </source>
</evidence>
<dbReference type="GO" id="GO:0008270">
    <property type="term" value="F:zinc ion binding"/>
    <property type="evidence" value="ECO:0007669"/>
    <property type="project" value="UniProtKB-KW"/>
</dbReference>
<evidence type="ECO:0000313" key="9">
    <source>
        <dbReference type="Proteomes" id="UP000444721"/>
    </source>
</evidence>
<dbReference type="Pfam" id="PF25327">
    <property type="entry name" value="UBL_ZFAND1"/>
    <property type="match status" value="1"/>
</dbReference>
<dbReference type="GO" id="GO:0005737">
    <property type="term" value="C:cytoplasm"/>
    <property type="evidence" value="ECO:0007669"/>
    <property type="project" value="TreeGrafter"/>
</dbReference>
<feature type="region of interest" description="Disordered" evidence="6">
    <location>
        <begin position="176"/>
        <end position="204"/>
    </location>
</feature>
<gene>
    <name evidence="8" type="ORF">FDP41_013273</name>
</gene>
<dbReference type="PANTHER" id="PTHR14677:SF20">
    <property type="entry name" value="ZINC FINGER AN1-TYPE CONTAINING 2A-RELATED"/>
    <property type="match status" value="1"/>
</dbReference>
<feature type="compositionally biased region" description="Polar residues" evidence="6">
    <location>
        <begin position="186"/>
        <end position="204"/>
    </location>
</feature>
<evidence type="ECO:0000313" key="8">
    <source>
        <dbReference type="EMBL" id="KAF0980790.1"/>
    </source>
</evidence>
<dbReference type="Pfam" id="PF25403">
    <property type="entry name" value="zf-C2H2_ZFAND2"/>
    <property type="match status" value="1"/>
</dbReference>
<dbReference type="PANTHER" id="PTHR14677">
    <property type="entry name" value="ARSENITE INDUCUBLE RNA ASSOCIATED PROTEIN AIP-1-RELATED"/>
    <property type="match status" value="1"/>
</dbReference>
<organism evidence="8 9">
    <name type="scientific">Naegleria fowleri</name>
    <name type="common">Brain eating amoeba</name>
    <dbReference type="NCBI Taxonomy" id="5763"/>
    <lineage>
        <taxon>Eukaryota</taxon>
        <taxon>Discoba</taxon>
        <taxon>Heterolobosea</taxon>
        <taxon>Tetramitia</taxon>
        <taxon>Eutetramitia</taxon>
        <taxon>Vahlkampfiidae</taxon>
        <taxon>Naegleria</taxon>
    </lineage>
</organism>
<feature type="domain" description="AN1-type" evidence="7">
    <location>
        <begin position="5"/>
        <end position="53"/>
    </location>
</feature>
<dbReference type="SMART" id="SM00154">
    <property type="entry name" value="ZnF_AN1"/>
    <property type="match status" value="2"/>
</dbReference>
<comment type="caution">
    <text evidence="8">The sequence shown here is derived from an EMBL/GenBank/DDBJ whole genome shotgun (WGS) entry which is preliminary data.</text>
</comment>
<dbReference type="InterPro" id="IPR035896">
    <property type="entry name" value="AN1-like_Znf"/>
</dbReference>
<dbReference type="PROSITE" id="PS51039">
    <property type="entry name" value="ZF_AN1"/>
    <property type="match status" value="1"/>
</dbReference>
<dbReference type="InterPro" id="IPR057358">
    <property type="entry name" value="UBL_ZFAND1-like"/>
</dbReference>
<evidence type="ECO:0000256" key="3">
    <source>
        <dbReference type="ARBA" id="ARBA00022771"/>
    </source>
</evidence>
<keyword evidence="3 5" id="KW-0863">Zinc-finger</keyword>
<keyword evidence="1" id="KW-0479">Metal-binding</keyword>
<dbReference type="Gene3D" id="4.10.1110.10">
    <property type="entry name" value="AN1-like Zinc finger"/>
    <property type="match status" value="2"/>
</dbReference>
<evidence type="ECO:0000256" key="6">
    <source>
        <dbReference type="SAM" id="MobiDB-lite"/>
    </source>
</evidence>
<keyword evidence="9" id="KW-1185">Reference proteome</keyword>
<dbReference type="Proteomes" id="UP000444721">
    <property type="component" value="Unassembled WGS sequence"/>
</dbReference>